<evidence type="ECO:0000313" key="4">
    <source>
        <dbReference type="Proteomes" id="UP000187209"/>
    </source>
</evidence>
<gene>
    <name evidence="3" type="ORF">SteCoe_13575</name>
</gene>
<accession>A0A1R2C889</accession>
<feature type="coiled-coil region" evidence="1">
    <location>
        <begin position="59"/>
        <end position="88"/>
    </location>
</feature>
<organism evidence="3 4">
    <name type="scientific">Stentor coeruleus</name>
    <dbReference type="NCBI Taxonomy" id="5963"/>
    <lineage>
        <taxon>Eukaryota</taxon>
        <taxon>Sar</taxon>
        <taxon>Alveolata</taxon>
        <taxon>Ciliophora</taxon>
        <taxon>Postciliodesmatophora</taxon>
        <taxon>Heterotrichea</taxon>
        <taxon>Heterotrichida</taxon>
        <taxon>Stentoridae</taxon>
        <taxon>Stentor</taxon>
    </lineage>
</organism>
<keyword evidence="4" id="KW-1185">Reference proteome</keyword>
<protein>
    <submittedName>
        <fullName evidence="3">Uncharacterized protein</fullName>
    </submittedName>
</protein>
<evidence type="ECO:0000313" key="3">
    <source>
        <dbReference type="EMBL" id="OMJ85180.1"/>
    </source>
</evidence>
<reference evidence="3 4" key="1">
    <citation type="submission" date="2016-11" db="EMBL/GenBank/DDBJ databases">
        <title>The macronuclear genome of Stentor coeruleus: a giant cell with tiny introns.</title>
        <authorList>
            <person name="Slabodnick M."/>
            <person name="Ruby J.G."/>
            <person name="Reiff S.B."/>
            <person name="Swart E.C."/>
            <person name="Gosai S."/>
            <person name="Prabakaran S."/>
            <person name="Witkowska E."/>
            <person name="Larue G.E."/>
            <person name="Fisher S."/>
            <person name="Freeman R.M."/>
            <person name="Gunawardena J."/>
            <person name="Chu W."/>
            <person name="Stover N.A."/>
            <person name="Gregory B.D."/>
            <person name="Nowacki M."/>
            <person name="Derisi J."/>
            <person name="Roy S.W."/>
            <person name="Marshall W.F."/>
            <person name="Sood P."/>
        </authorList>
    </citation>
    <scope>NUCLEOTIDE SEQUENCE [LARGE SCALE GENOMIC DNA]</scope>
    <source>
        <strain evidence="3">WM001</strain>
    </source>
</reference>
<dbReference type="AlphaFoldDB" id="A0A1R2C889"/>
<sequence length="296" mass="34925">MNKKGFNKTAQFENPKESEGYKKLIIDLEKKIESRALSSDELYTFPITERIRGSKNTYAEELKRQIEAKNTQKKVERLENLKPAISEKFHGYPNLPQTPPKIRRQRELEQMSRLSQGLSEQVLIKKQNALAYKSLELEKDKESNHLDVKKLMDDKEMKLMKKYSEKQVLVNAWSQAQKAKELQDILENSQRKGVKPRSFFESSEDEQKYKSKAEDEALQTNLEYELPAESEKTAYKNASVGPKKYENKHLTKEKAQKLKEYLDNKAKDTYQYKIKQLINDAKKQREKERKNYKKSY</sequence>
<evidence type="ECO:0000256" key="1">
    <source>
        <dbReference type="SAM" id="Coils"/>
    </source>
</evidence>
<name>A0A1R2C889_9CILI</name>
<comment type="caution">
    <text evidence="3">The sequence shown here is derived from an EMBL/GenBank/DDBJ whole genome shotgun (WGS) entry which is preliminary data.</text>
</comment>
<evidence type="ECO:0000256" key="2">
    <source>
        <dbReference type="SAM" id="MobiDB-lite"/>
    </source>
</evidence>
<dbReference type="Proteomes" id="UP000187209">
    <property type="component" value="Unassembled WGS sequence"/>
</dbReference>
<dbReference type="EMBL" id="MPUH01000245">
    <property type="protein sequence ID" value="OMJ85180.1"/>
    <property type="molecule type" value="Genomic_DNA"/>
</dbReference>
<feature type="region of interest" description="Disordered" evidence="2">
    <location>
        <begin position="187"/>
        <end position="210"/>
    </location>
</feature>
<keyword evidence="1" id="KW-0175">Coiled coil</keyword>
<proteinExistence type="predicted"/>